<reference evidence="3" key="2">
    <citation type="journal article" date="2021" name="PeerJ">
        <title>Extensive microbial diversity within the chicken gut microbiome revealed by metagenomics and culture.</title>
        <authorList>
            <person name="Gilroy R."/>
            <person name="Ravi A."/>
            <person name="Getino M."/>
            <person name="Pursley I."/>
            <person name="Horton D.L."/>
            <person name="Alikhan N.F."/>
            <person name="Baker D."/>
            <person name="Gharbi K."/>
            <person name="Hall N."/>
            <person name="Watson M."/>
            <person name="Adriaenssens E.M."/>
            <person name="Foster-Nyarko E."/>
            <person name="Jarju S."/>
            <person name="Secka A."/>
            <person name="Antonio M."/>
            <person name="Oren A."/>
            <person name="Chaudhuri R.R."/>
            <person name="La Ragione R."/>
            <person name="Hildebrand F."/>
            <person name="Pallen M.J."/>
        </authorList>
    </citation>
    <scope>NUCLEOTIDE SEQUENCE</scope>
    <source>
        <strain evidence="3">CHK197-8231</strain>
    </source>
</reference>
<sequence>MAYYDNRYSSSRNTYSNTKYSKTATTNKKKKKKYRGLKIFLGGMILLGSAGITCKLVKDFFPSHGSKEEVIEEVNVEDYKMESPEIVEAVENAYEQVNVDDVLEYREFVDDHYGNDLSPKVKDAIVKVGTILTYDNRVAENTEGATELSKMYNDWDTNIGEASLQAIETGQGICNNFTQIFNALINDENDMEAYYVKGTADGGSHGWSLVCDENGQYQQVDMTWIDNMQEQTSTKDTNVIGAVSQNLDNFINFTVLGRDGAMIGEASKELPDHSMDEASKELIEQVTGEPFDNGNVVLKVGGTIVKVGGGAAAIAAVAAYIKHKQKQKDRQRGRSRGR</sequence>
<keyword evidence="2" id="KW-0812">Transmembrane</keyword>
<keyword evidence="2" id="KW-1133">Transmembrane helix</keyword>
<evidence type="ECO:0000256" key="2">
    <source>
        <dbReference type="SAM" id="Phobius"/>
    </source>
</evidence>
<evidence type="ECO:0000256" key="1">
    <source>
        <dbReference type="SAM" id="MobiDB-lite"/>
    </source>
</evidence>
<comment type="caution">
    <text evidence="3">The sequence shown here is derived from an EMBL/GenBank/DDBJ whole genome shotgun (WGS) entry which is preliminary data.</text>
</comment>
<evidence type="ECO:0000313" key="3">
    <source>
        <dbReference type="EMBL" id="HIU22319.1"/>
    </source>
</evidence>
<feature type="compositionally biased region" description="Low complexity" evidence="1">
    <location>
        <begin position="1"/>
        <end position="26"/>
    </location>
</feature>
<feature type="transmembrane region" description="Helical" evidence="2">
    <location>
        <begin position="300"/>
        <end position="321"/>
    </location>
</feature>
<dbReference type="Proteomes" id="UP000824087">
    <property type="component" value="Unassembled WGS sequence"/>
</dbReference>
<evidence type="ECO:0008006" key="5">
    <source>
        <dbReference type="Google" id="ProtNLM"/>
    </source>
</evidence>
<keyword evidence="2" id="KW-0472">Membrane</keyword>
<evidence type="ECO:0000313" key="4">
    <source>
        <dbReference type="Proteomes" id="UP000824087"/>
    </source>
</evidence>
<reference evidence="3" key="1">
    <citation type="submission" date="2020-10" db="EMBL/GenBank/DDBJ databases">
        <authorList>
            <person name="Gilroy R."/>
        </authorList>
    </citation>
    <scope>NUCLEOTIDE SEQUENCE</scope>
    <source>
        <strain evidence="3">CHK197-8231</strain>
    </source>
</reference>
<proteinExistence type="predicted"/>
<feature type="transmembrane region" description="Helical" evidence="2">
    <location>
        <begin position="36"/>
        <end position="53"/>
    </location>
</feature>
<name>A0A9D1HTX9_9BACT</name>
<gene>
    <name evidence="3" type="ORF">IAD49_01920</name>
</gene>
<dbReference type="AlphaFoldDB" id="A0A9D1HTX9"/>
<feature type="region of interest" description="Disordered" evidence="1">
    <location>
        <begin position="1"/>
        <end position="27"/>
    </location>
</feature>
<dbReference type="EMBL" id="DVML01000011">
    <property type="protein sequence ID" value="HIU22319.1"/>
    <property type="molecule type" value="Genomic_DNA"/>
</dbReference>
<protein>
    <recommendedName>
        <fullName evidence="5">Transglutaminase-like domain-containing protein</fullName>
    </recommendedName>
</protein>
<organism evidence="3 4">
    <name type="scientific">Candidatus Fimihabitans intestinipullorum</name>
    <dbReference type="NCBI Taxonomy" id="2840820"/>
    <lineage>
        <taxon>Bacteria</taxon>
        <taxon>Bacillati</taxon>
        <taxon>Mycoplasmatota</taxon>
        <taxon>Mycoplasmatota incertae sedis</taxon>
        <taxon>Candidatus Fimihabitans</taxon>
    </lineage>
</organism>
<accession>A0A9D1HTX9</accession>